<dbReference type="Proteomes" id="UP000216789">
    <property type="component" value="Unassembled WGS sequence"/>
</dbReference>
<protein>
    <submittedName>
        <fullName evidence="1">Uncharacterized protein</fullName>
    </submittedName>
</protein>
<evidence type="ECO:0000313" key="2">
    <source>
        <dbReference type="Proteomes" id="UP000216789"/>
    </source>
</evidence>
<reference evidence="1 2" key="1">
    <citation type="journal article" date="2017" name="ISME J.">
        <title>Unveiling bifidobacterial biogeography across the mammalian branch of the tree of life.</title>
        <authorList>
            <person name="Milani C."/>
            <person name="Mangifesta M."/>
            <person name="Mancabelli L."/>
            <person name="Lugli G.A."/>
            <person name="James K."/>
            <person name="Duranti S."/>
            <person name="Turroni F."/>
            <person name="Ferrario C."/>
            <person name="Ossiprandi M.C."/>
            <person name="van Sinderen D."/>
            <person name="Ventura M."/>
        </authorList>
    </citation>
    <scope>NUCLEOTIDE SEQUENCE [LARGE SCALE GENOMIC DNA]</scope>
    <source>
        <strain evidence="1 2">1E</strain>
    </source>
</reference>
<organism evidence="1 2">
    <name type="scientific">Bifidobacterium pseudocatenulatum</name>
    <dbReference type="NCBI Taxonomy" id="28026"/>
    <lineage>
        <taxon>Bacteria</taxon>
        <taxon>Bacillati</taxon>
        <taxon>Actinomycetota</taxon>
        <taxon>Actinomycetes</taxon>
        <taxon>Bifidobacteriales</taxon>
        <taxon>Bifidobacteriaceae</taxon>
        <taxon>Bifidobacterium</taxon>
    </lineage>
</organism>
<gene>
    <name evidence="1" type="ORF">BPS1E_1933</name>
</gene>
<accession>A0A267WIX9</accession>
<evidence type="ECO:0000313" key="1">
    <source>
        <dbReference type="EMBL" id="PAC72573.1"/>
    </source>
</evidence>
<comment type="caution">
    <text evidence="1">The sequence shown here is derived from an EMBL/GenBank/DDBJ whole genome shotgun (WGS) entry which is preliminary data.</text>
</comment>
<feature type="non-terminal residue" evidence="1">
    <location>
        <position position="32"/>
    </location>
</feature>
<sequence>MSLLDDLNAGGGWRMPGATKWRRLRARKVDDP</sequence>
<proteinExistence type="predicted"/>
<dbReference type="AlphaFoldDB" id="A0A267WIX9"/>
<name>A0A267WIX9_BIFPS</name>
<dbReference type="EMBL" id="MNLB01000033">
    <property type="protein sequence ID" value="PAC72573.1"/>
    <property type="molecule type" value="Genomic_DNA"/>
</dbReference>